<protein>
    <submittedName>
        <fullName evidence="3">Stabilizer of axonemal microtubules 1-like isoform X1</fullName>
    </submittedName>
</protein>
<organism evidence="2 3">
    <name type="scientific">Sapajus apella</name>
    <name type="common">Brown-capped capuchin</name>
    <name type="synonym">Cebus apella</name>
    <dbReference type="NCBI Taxonomy" id="9515"/>
    <lineage>
        <taxon>Eukaryota</taxon>
        <taxon>Metazoa</taxon>
        <taxon>Chordata</taxon>
        <taxon>Craniata</taxon>
        <taxon>Vertebrata</taxon>
        <taxon>Euteleostomi</taxon>
        <taxon>Mammalia</taxon>
        <taxon>Eutheria</taxon>
        <taxon>Euarchontoglires</taxon>
        <taxon>Primates</taxon>
        <taxon>Haplorrhini</taxon>
        <taxon>Platyrrhini</taxon>
        <taxon>Cebidae</taxon>
        <taxon>Cebinae</taxon>
        <taxon>Sapajus</taxon>
    </lineage>
</organism>
<dbReference type="RefSeq" id="XP_032120719.1">
    <property type="nucleotide sequence ID" value="XM_032264828.1"/>
</dbReference>
<accession>A0A6J3GSN7</accession>
<dbReference type="Proteomes" id="UP000504640">
    <property type="component" value="Unplaced"/>
</dbReference>
<dbReference type="AlphaFoldDB" id="A0A6J3GSN7"/>
<dbReference type="GO" id="GO:0008017">
    <property type="term" value="F:microtubule binding"/>
    <property type="evidence" value="ECO:0007669"/>
    <property type="project" value="InterPro"/>
</dbReference>
<gene>
    <name evidence="3" type="primary">LOC116541002</name>
</gene>
<comment type="similarity">
    <text evidence="1">Belongs to the FAM154 family.</text>
</comment>
<dbReference type="Pfam" id="PF05217">
    <property type="entry name" value="SAXO1-2"/>
    <property type="match status" value="1"/>
</dbReference>
<name>A0A6J3GSN7_SAPAP</name>
<evidence type="ECO:0000313" key="3">
    <source>
        <dbReference type="RefSeq" id="XP_032120719.1"/>
    </source>
</evidence>
<sequence length="138" mass="16116">MRSWCLWQICTCRRHHCPHGTPRIYENSGVFCPTTEYLEKYPVYDSVLPPQSLKPKQEIRACCDKMEEITTFKSDYCPYEINSLAMCQKSINQNKGRLILVLPINGILIHKRPLERQQVKKGKLDTVPTYKGNLPFQK</sequence>
<evidence type="ECO:0000256" key="1">
    <source>
        <dbReference type="ARBA" id="ARBA00008738"/>
    </source>
</evidence>
<reference evidence="3" key="1">
    <citation type="submission" date="2025-08" db="UniProtKB">
        <authorList>
            <consortium name="RefSeq"/>
        </authorList>
    </citation>
    <scope>IDENTIFICATION</scope>
    <source>
        <tissue evidence="3">Blood</tissue>
    </source>
</reference>
<dbReference type="InterPro" id="IPR033336">
    <property type="entry name" value="SAXO1/2"/>
</dbReference>
<dbReference type="GeneID" id="116541002"/>
<keyword evidence="2" id="KW-1185">Reference proteome</keyword>
<evidence type="ECO:0000313" key="2">
    <source>
        <dbReference type="Proteomes" id="UP000504640"/>
    </source>
</evidence>
<proteinExistence type="inferred from homology"/>